<evidence type="ECO:0000313" key="2">
    <source>
        <dbReference type="Proteomes" id="UP001174909"/>
    </source>
</evidence>
<sequence>MLAPSYSIYITANDFLSDGYYGDKMACTDTPIGFKHNLTQIDAQRIFTSAVNTLSQPLVNLDIYTDSVGKSANVTVFLTTTTAPEVVLTVATLTGGGKQDVVVEGSLETASLSTSIYRNARVSSTPHSSSSAIISVTLHCASSTASLEHCSSCPISRILLQKKRHQQTTPQHLYDEVTLRSTVHEILVQIPVA</sequence>
<protein>
    <submittedName>
        <fullName evidence="1">Uncharacterized protein</fullName>
    </submittedName>
</protein>
<name>A0AA35WJL0_GEOBA</name>
<dbReference type="Proteomes" id="UP001174909">
    <property type="component" value="Unassembled WGS sequence"/>
</dbReference>
<reference evidence="1" key="1">
    <citation type="submission" date="2023-03" db="EMBL/GenBank/DDBJ databases">
        <authorList>
            <person name="Steffen K."/>
            <person name="Cardenas P."/>
        </authorList>
    </citation>
    <scope>NUCLEOTIDE SEQUENCE</scope>
</reference>
<comment type="caution">
    <text evidence="1">The sequence shown here is derived from an EMBL/GenBank/DDBJ whole genome shotgun (WGS) entry which is preliminary data.</text>
</comment>
<dbReference type="AlphaFoldDB" id="A0AA35WJL0"/>
<gene>
    <name evidence="1" type="ORF">GBAR_LOCUS11733</name>
</gene>
<organism evidence="1 2">
    <name type="scientific">Geodia barretti</name>
    <name type="common">Barrett's horny sponge</name>
    <dbReference type="NCBI Taxonomy" id="519541"/>
    <lineage>
        <taxon>Eukaryota</taxon>
        <taxon>Metazoa</taxon>
        <taxon>Porifera</taxon>
        <taxon>Demospongiae</taxon>
        <taxon>Heteroscleromorpha</taxon>
        <taxon>Tetractinellida</taxon>
        <taxon>Astrophorina</taxon>
        <taxon>Geodiidae</taxon>
        <taxon>Geodia</taxon>
    </lineage>
</organism>
<proteinExistence type="predicted"/>
<evidence type="ECO:0000313" key="1">
    <source>
        <dbReference type="EMBL" id="CAI8019526.1"/>
    </source>
</evidence>
<accession>A0AA35WJL0</accession>
<dbReference type="EMBL" id="CASHTH010001758">
    <property type="protein sequence ID" value="CAI8019526.1"/>
    <property type="molecule type" value="Genomic_DNA"/>
</dbReference>
<keyword evidence="2" id="KW-1185">Reference proteome</keyword>